<reference evidence="3 4" key="1">
    <citation type="submission" date="2024-03" db="EMBL/GenBank/DDBJ databases">
        <title>A Dehalogenimonas Isolated from Estuarine Sediments Dihaloeliminates Chlorinated Alkanes.</title>
        <authorList>
            <person name="Yang Y."/>
            <person name="Wang H."/>
        </authorList>
    </citation>
    <scope>NUCLEOTIDE SEQUENCE [LARGE SCALE GENOMIC DNA]</scope>
    <source>
        <strain evidence="3 4">W</strain>
    </source>
</reference>
<feature type="domain" description="PBP" evidence="2">
    <location>
        <begin position="57"/>
        <end position="280"/>
    </location>
</feature>
<accession>A0ABZ2J3U3</accession>
<dbReference type="SUPFAM" id="SSF53850">
    <property type="entry name" value="Periplasmic binding protein-like II"/>
    <property type="match status" value="1"/>
</dbReference>
<protein>
    <submittedName>
        <fullName evidence="3">Substrate-binding domain-containing protein</fullName>
    </submittedName>
</protein>
<keyword evidence="4" id="KW-1185">Reference proteome</keyword>
<dbReference type="PANTHER" id="PTHR37945:SF1">
    <property type="entry name" value="EXTRACELLULAR TUNGSTATE BINDING PROTEIN"/>
    <property type="match status" value="1"/>
</dbReference>
<dbReference type="Gene3D" id="3.40.190.10">
    <property type="entry name" value="Periplasmic binding protein-like II"/>
    <property type="match status" value="2"/>
</dbReference>
<dbReference type="Pfam" id="PF12849">
    <property type="entry name" value="PBP_like_2"/>
    <property type="match status" value="1"/>
</dbReference>
<name>A0ABZ2J3U3_9CHLR</name>
<dbReference type="Proteomes" id="UP001375370">
    <property type="component" value="Chromosome"/>
</dbReference>
<evidence type="ECO:0000313" key="4">
    <source>
        <dbReference type="Proteomes" id="UP001375370"/>
    </source>
</evidence>
<dbReference type="InterPro" id="IPR052738">
    <property type="entry name" value="ABC-Tungstate_binding"/>
</dbReference>
<dbReference type="EMBL" id="CP146612">
    <property type="protein sequence ID" value="WWX25568.1"/>
    <property type="molecule type" value="Genomic_DNA"/>
</dbReference>
<gene>
    <name evidence="3" type="ORF">V8247_00940</name>
</gene>
<dbReference type="PANTHER" id="PTHR37945">
    <property type="entry name" value="EXTRACELLULAR TUNGSTATE BINDING PROTEIN"/>
    <property type="match status" value="1"/>
</dbReference>
<dbReference type="PROSITE" id="PS51257">
    <property type="entry name" value="PROKAR_LIPOPROTEIN"/>
    <property type="match status" value="1"/>
</dbReference>
<evidence type="ECO:0000313" key="3">
    <source>
        <dbReference type="EMBL" id="WWX25568.1"/>
    </source>
</evidence>
<sequence length="308" mass="33111">MMKRFWLKLSTVLFAAMLVAISTVGCGTGNPDPTIQPTATTDEGLSILDPSIRLRIATTTSLYDTGLWSLLEPMFEDKYGVEVDVLYAGTGISIEYGKRGDVDLIAVHDKTRELAFIADGYGLERSAFASNYFVIVGPANDPLGLKGLSPEAAFQKLAESGSTKFISRGDDSGTHAKEKAIWAAAGFNYADIRQAGDWYVEAGRGMGPTLLMASELQGYTISDMGTFLAYKGNTGLAAIVDTGSILLNVYSAIPVNPDKVVGVRNAEAAQIMAEWLMSKEIQDIIGQYGVKDYGAPLFKPTYGIEPTE</sequence>
<keyword evidence="1" id="KW-0732">Signal</keyword>
<evidence type="ECO:0000256" key="1">
    <source>
        <dbReference type="SAM" id="SignalP"/>
    </source>
</evidence>
<feature type="chain" id="PRO_5045270271" evidence="1">
    <location>
        <begin position="16"/>
        <end position="308"/>
    </location>
</feature>
<dbReference type="RefSeq" id="WP_338737849.1">
    <property type="nucleotide sequence ID" value="NZ_CP146612.1"/>
</dbReference>
<proteinExistence type="predicted"/>
<organism evidence="3 4">
    <name type="scientific">Candidatus Dehalogenimonas loeffleri</name>
    <dbReference type="NCBI Taxonomy" id="3127115"/>
    <lineage>
        <taxon>Bacteria</taxon>
        <taxon>Bacillati</taxon>
        <taxon>Chloroflexota</taxon>
        <taxon>Dehalococcoidia</taxon>
        <taxon>Dehalococcoidales</taxon>
        <taxon>Dehalococcoidaceae</taxon>
        <taxon>Dehalogenimonas</taxon>
    </lineage>
</organism>
<dbReference type="InterPro" id="IPR024370">
    <property type="entry name" value="PBP_domain"/>
</dbReference>
<feature type="signal peptide" evidence="1">
    <location>
        <begin position="1"/>
        <end position="15"/>
    </location>
</feature>
<evidence type="ECO:0000259" key="2">
    <source>
        <dbReference type="Pfam" id="PF12849"/>
    </source>
</evidence>